<dbReference type="AlphaFoldDB" id="A0A9N8YTS8"/>
<protein>
    <submittedName>
        <fullName evidence="2">3201_t:CDS:1</fullName>
    </submittedName>
</protein>
<dbReference type="InterPro" id="IPR022210">
    <property type="entry name" value="TF_GCR1-like"/>
</dbReference>
<dbReference type="OrthoDB" id="428577at2759"/>
<feature type="domain" description="Transcription activator GCR1-like" evidence="1">
    <location>
        <begin position="67"/>
        <end position="134"/>
    </location>
</feature>
<name>A0A9N8YTS8_9GLOM</name>
<evidence type="ECO:0000313" key="2">
    <source>
        <dbReference type="EMBL" id="CAG8447478.1"/>
    </source>
</evidence>
<dbReference type="EMBL" id="CAJVPV010000224">
    <property type="protein sequence ID" value="CAG8447478.1"/>
    <property type="molecule type" value="Genomic_DNA"/>
</dbReference>
<accession>A0A9N8YTS8</accession>
<dbReference type="Pfam" id="PF12550">
    <property type="entry name" value="GCR1_C"/>
    <property type="match status" value="1"/>
</dbReference>
<proteinExistence type="predicted"/>
<comment type="caution">
    <text evidence="2">The sequence shown here is derived from an EMBL/GenBank/DDBJ whole genome shotgun (WGS) entry which is preliminary data.</text>
</comment>
<gene>
    <name evidence="2" type="ORF">AMORRO_LOCUS708</name>
</gene>
<sequence length="155" mass="17743">MVRKDKGKEKEETSIDGIRTREIIPFILPTTAEAGGRWVSIAEAVSINLSRPKKNLPYYMLPVLGALPSVHHVYAEWYYGLDGNPPIDLLLKTFGHQWKDDNKARLTRRNFLIEEIKMRESDGFTTAEVLVLLDMLKGTDKLNRLVDVKLLNHAR</sequence>
<organism evidence="2 3">
    <name type="scientific">Acaulospora morrowiae</name>
    <dbReference type="NCBI Taxonomy" id="94023"/>
    <lineage>
        <taxon>Eukaryota</taxon>
        <taxon>Fungi</taxon>
        <taxon>Fungi incertae sedis</taxon>
        <taxon>Mucoromycota</taxon>
        <taxon>Glomeromycotina</taxon>
        <taxon>Glomeromycetes</taxon>
        <taxon>Diversisporales</taxon>
        <taxon>Acaulosporaceae</taxon>
        <taxon>Acaulospora</taxon>
    </lineage>
</organism>
<evidence type="ECO:0000259" key="1">
    <source>
        <dbReference type="Pfam" id="PF12550"/>
    </source>
</evidence>
<keyword evidence="3" id="KW-1185">Reference proteome</keyword>
<dbReference type="Proteomes" id="UP000789342">
    <property type="component" value="Unassembled WGS sequence"/>
</dbReference>
<evidence type="ECO:0000313" key="3">
    <source>
        <dbReference type="Proteomes" id="UP000789342"/>
    </source>
</evidence>
<reference evidence="2" key="1">
    <citation type="submission" date="2021-06" db="EMBL/GenBank/DDBJ databases">
        <authorList>
            <person name="Kallberg Y."/>
            <person name="Tangrot J."/>
            <person name="Rosling A."/>
        </authorList>
    </citation>
    <scope>NUCLEOTIDE SEQUENCE</scope>
    <source>
        <strain evidence="2">CL551</strain>
    </source>
</reference>